<dbReference type="Proteomes" id="UP001345963">
    <property type="component" value="Unassembled WGS sequence"/>
</dbReference>
<feature type="region of interest" description="Disordered" evidence="1">
    <location>
        <begin position="1"/>
        <end position="34"/>
    </location>
</feature>
<gene>
    <name evidence="2" type="ORF">ATANTOWER_019398</name>
</gene>
<accession>A0ABU7C0F1</accession>
<dbReference type="EMBL" id="JAHUTI010072902">
    <property type="protein sequence ID" value="MED6256084.1"/>
    <property type="molecule type" value="Genomic_DNA"/>
</dbReference>
<sequence>MLRHPSSQTPPPAPPGEAQGVPRPARGHSTSSMSWAVPWASSQLEAPDAFMRTIRTRHVMSLGTAELWPHPGARPGVRTRRWPDYSTRDPARSSPNKRPKTVPQWAHHLKGGTTSDRCKENWAADEGGDLDDTISRCFGHVMEH</sequence>
<feature type="region of interest" description="Disordered" evidence="1">
    <location>
        <begin position="67"/>
        <end position="115"/>
    </location>
</feature>
<feature type="compositionally biased region" description="Basic and acidic residues" evidence="1">
    <location>
        <begin position="81"/>
        <end position="91"/>
    </location>
</feature>
<evidence type="ECO:0000313" key="2">
    <source>
        <dbReference type="EMBL" id="MED6256084.1"/>
    </source>
</evidence>
<evidence type="ECO:0000256" key="1">
    <source>
        <dbReference type="SAM" id="MobiDB-lite"/>
    </source>
</evidence>
<evidence type="ECO:0000313" key="3">
    <source>
        <dbReference type="Proteomes" id="UP001345963"/>
    </source>
</evidence>
<name>A0ABU7C0F1_9TELE</name>
<keyword evidence="3" id="KW-1185">Reference proteome</keyword>
<comment type="caution">
    <text evidence="2">The sequence shown here is derived from an EMBL/GenBank/DDBJ whole genome shotgun (WGS) entry which is preliminary data.</text>
</comment>
<organism evidence="2 3">
    <name type="scientific">Ataeniobius toweri</name>
    <dbReference type="NCBI Taxonomy" id="208326"/>
    <lineage>
        <taxon>Eukaryota</taxon>
        <taxon>Metazoa</taxon>
        <taxon>Chordata</taxon>
        <taxon>Craniata</taxon>
        <taxon>Vertebrata</taxon>
        <taxon>Euteleostomi</taxon>
        <taxon>Actinopterygii</taxon>
        <taxon>Neopterygii</taxon>
        <taxon>Teleostei</taxon>
        <taxon>Neoteleostei</taxon>
        <taxon>Acanthomorphata</taxon>
        <taxon>Ovalentaria</taxon>
        <taxon>Atherinomorphae</taxon>
        <taxon>Cyprinodontiformes</taxon>
        <taxon>Goodeidae</taxon>
        <taxon>Ataeniobius</taxon>
    </lineage>
</organism>
<reference evidence="2 3" key="1">
    <citation type="submission" date="2021-07" db="EMBL/GenBank/DDBJ databases">
        <authorList>
            <person name="Palmer J.M."/>
        </authorList>
    </citation>
    <scope>NUCLEOTIDE SEQUENCE [LARGE SCALE GENOMIC DNA]</scope>
    <source>
        <strain evidence="2 3">AT_MEX2019</strain>
        <tissue evidence="2">Muscle</tissue>
    </source>
</reference>
<protein>
    <submittedName>
        <fullName evidence="2">Uncharacterized protein</fullName>
    </submittedName>
</protein>
<proteinExistence type="predicted"/>